<dbReference type="Pfam" id="PF13599">
    <property type="entry name" value="Pentapeptide_4"/>
    <property type="match status" value="1"/>
</dbReference>
<protein>
    <recommendedName>
        <fullName evidence="5">Pentapeptide repeat-containing protein</fullName>
    </recommendedName>
</protein>
<evidence type="ECO:0000313" key="4">
    <source>
        <dbReference type="Proteomes" id="UP001501523"/>
    </source>
</evidence>
<accession>A0ABN1IZY2</accession>
<comment type="caution">
    <text evidence="3">The sequence shown here is derived from an EMBL/GenBank/DDBJ whole genome shotgun (WGS) entry which is preliminary data.</text>
</comment>
<feature type="region of interest" description="Disordered" evidence="1">
    <location>
        <begin position="53"/>
        <end position="74"/>
    </location>
</feature>
<feature type="compositionally biased region" description="Basic residues" evidence="1">
    <location>
        <begin position="57"/>
        <end position="67"/>
    </location>
</feature>
<dbReference type="RefSeq" id="WP_343794131.1">
    <property type="nucleotide sequence ID" value="NZ_BAAAEU010000032.1"/>
</dbReference>
<evidence type="ECO:0000313" key="3">
    <source>
        <dbReference type="EMBL" id="GAA0724831.1"/>
    </source>
</evidence>
<sequence>MKLNTILFALIGAAPTVISAQSIEVNGGDVSIQAGDTEISSKAGAAKVITGDTNHQPVRHPAQKPHRAPSGNTQTTVVDGTVINHAEGAGAVSEQTLGADTTVVRDETVVTHNGKTTVYTHPNVASGTNTYVNADLQDTDFSGKRLRGIAFTNANLAGANFSATDLRNADFTNADLSRARLQSANLAGADITNAQFDDAVLDDATWVDGRICAKGSRGNCR</sequence>
<dbReference type="PANTHER" id="PTHR47200:SF2">
    <property type="entry name" value="THYLAKOID LUMENAL 15 KDA PROTEIN 1, CHLOROPLASTIC"/>
    <property type="match status" value="1"/>
</dbReference>
<evidence type="ECO:0008006" key="5">
    <source>
        <dbReference type="Google" id="ProtNLM"/>
    </source>
</evidence>
<keyword evidence="2" id="KW-0732">Signal</keyword>
<dbReference type="EMBL" id="BAAAEU010000032">
    <property type="protein sequence ID" value="GAA0724831.1"/>
    <property type="molecule type" value="Genomic_DNA"/>
</dbReference>
<dbReference type="InterPro" id="IPR001646">
    <property type="entry name" value="5peptide_repeat"/>
</dbReference>
<proteinExistence type="predicted"/>
<dbReference type="Gene3D" id="2.160.20.80">
    <property type="entry name" value="E3 ubiquitin-protein ligase SopA"/>
    <property type="match status" value="1"/>
</dbReference>
<reference evidence="3 4" key="1">
    <citation type="journal article" date="2019" name="Int. J. Syst. Evol. Microbiol.">
        <title>The Global Catalogue of Microorganisms (GCM) 10K type strain sequencing project: providing services to taxonomists for standard genome sequencing and annotation.</title>
        <authorList>
            <consortium name="The Broad Institute Genomics Platform"/>
            <consortium name="The Broad Institute Genome Sequencing Center for Infectious Disease"/>
            <person name="Wu L."/>
            <person name="Ma J."/>
        </authorList>
    </citation>
    <scope>NUCLEOTIDE SEQUENCE [LARGE SCALE GENOMIC DNA]</scope>
    <source>
        <strain evidence="3 4">JCM 15421</strain>
    </source>
</reference>
<name>A0ABN1IZY2_9GAMM</name>
<feature type="signal peptide" evidence="2">
    <location>
        <begin position="1"/>
        <end position="20"/>
    </location>
</feature>
<keyword evidence="4" id="KW-1185">Reference proteome</keyword>
<evidence type="ECO:0000256" key="2">
    <source>
        <dbReference type="SAM" id="SignalP"/>
    </source>
</evidence>
<dbReference type="Proteomes" id="UP001501523">
    <property type="component" value="Unassembled WGS sequence"/>
</dbReference>
<dbReference type="InterPro" id="IPR044213">
    <property type="entry name" value="At2g44920-like"/>
</dbReference>
<organism evidence="3 4">
    <name type="scientific">Dokdonella soli</name>
    <dbReference type="NCBI Taxonomy" id="529810"/>
    <lineage>
        <taxon>Bacteria</taxon>
        <taxon>Pseudomonadati</taxon>
        <taxon>Pseudomonadota</taxon>
        <taxon>Gammaproteobacteria</taxon>
        <taxon>Lysobacterales</taxon>
        <taxon>Rhodanobacteraceae</taxon>
        <taxon>Dokdonella</taxon>
    </lineage>
</organism>
<feature type="chain" id="PRO_5045550880" description="Pentapeptide repeat-containing protein" evidence="2">
    <location>
        <begin position="21"/>
        <end position="221"/>
    </location>
</feature>
<gene>
    <name evidence="3" type="ORF">GCM10009105_37790</name>
</gene>
<dbReference type="SUPFAM" id="SSF141571">
    <property type="entry name" value="Pentapeptide repeat-like"/>
    <property type="match status" value="1"/>
</dbReference>
<evidence type="ECO:0000256" key="1">
    <source>
        <dbReference type="SAM" id="MobiDB-lite"/>
    </source>
</evidence>
<dbReference type="PANTHER" id="PTHR47200">
    <property type="entry name" value="THYLAKOID LUMENAL 15 KDA PROTEIN 1, CHLOROPLASTIC"/>
    <property type="match status" value="1"/>
</dbReference>